<reference evidence="3 4" key="1">
    <citation type="submission" date="2016-12" db="EMBL/GenBank/DDBJ databases">
        <authorList>
            <person name="Song W.-J."/>
            <person name="Kurnit D.M."/>
        </authorList>
    </citation>
    <scope>NUCLEOTIDE SEQUENCE [LARGE SCALE GENOMIC DNA]</scope>
    <source>
        <strain evidence="3 4">IMCC3135</strain>
    </source>
</reference>
<evidence type="ECO:0000256" key="1">
    <source>
        <dbReference type="SAM" id="Coils"/>
    </source>
</evidence>
<accession>A0A2Z2P0T7</accession>
<dbReference type="RefSeq" id="WP_088921163.1">
    <property type="nucleotide sequence ID" value="NZ_CP018632.1"/>
</dbReference>
<keyword evidence="4" id="KW-1185">Reference proteome</keyword>
<keyword evidence="2" id="KW-0472">Membrane</keyword>
<evidence type="ECO:0000313" key="3">
    <source>
        <dbReference type="EMBL" id="ASJ76385.1"/>
    </source>
</evidence>
<feature type="coiled-coil region" evidence="1">
    <location>
        <begin position="490"/>
        <end position="591"/>
    </location>
</feature>
<feature type="transmembrane region" description="Helical" evidence="2">
    <location>
        <begin position="40"/>
        <end position="61"/>
    </location>
</feature>
<keyword evidence="2" id="KW-0812">Transmembrane</keyword>
<evidence type="ECO:0000256" key="2">
    <source>
        <dbReference type="SAM" id="Phobius"/>
    </source>
</evidence>
<dbReference type="KEGG" id="gai:IMCC3135_31690"/>
<dbReference type="EMBL" id="CP018632">
    <property type="protein sequence ID" value="ASJ76385.1"/>
    <property type="molecule type" value="Genomic_DNA"/>
</dbReference>
<sequence length="626" mass="70216">MNLYLFKYCLPLLLGYALFMGLSGRINPFLKPDYAEERPSWFLGLWAGLSVTIVMMVGSNMALSMSVEGVRQLLLPTILFMAVLLTPGFLVYLNYRREMASELRASRLNRVNREKIKARARDTHNRLDVLPSELANLANDATQQAPDSNNQAQDTMRTPDTNAPIVAAFLDSADLQTLDTEQLEAANNETALPVSDFLTADDSEQDDFLDETIFEDFHYSILDLDDTTLSDLSLTDALSAIESNTEAEANPGVIADAVANTVADANSVTHYTEESANTPPLSDISLDAIEDSYDDLSWDAVDNLPSELKFEYDSPTDFEDELLFEPEAVLEATRKREENNPFVELEIPVDTEQTPELSDTKSEEPIDTVSEHVTFIAELEFLVSDLQMEDSNSTIEKTPEQSRNEPIEVTGVTANETILQQHLADERSAHEKTAKQLNATRKVLATLTSGTDGSESEATVSFLQMKNELAHNRSQMMTLETDVQLETSHRLDLEAVIEELKKDLIASKQDVRRSTAARAKALSTANKAIAFARQTLQVRSVLEEELDQARETLSKRQSTISSLIHELEQEKERTQEEVSYMVQQLVQHEQELKSRRNQKITTDVFDENLTTRTPKRVDTQTLSTDM</sequence>
<gene>
    <name evidence="3" type="ORF">IMCC3135_31690</name>
</gene>
<proteinExistence type="predicted"/>
<keyword evidence="2" id="KW-1133">Transmembrane helix</keyword>
<protein>
    <submittedName>
        <fullName evidence="3">Uncharacterized protein</fullName>
    </submittedName>
</protein>
<keyword evidence="1" id="KW-0175">Coiled coil</keyword>
<evidence type="ECO:0000313" key="4">
    <source>
        <dbReference type="Proteomes" id="UP000250079"/>
    </source>
</evidence>
<feature type="transmembrane region" description="Helical" evidence="2">
    <location>
        <begin position="73"/>
        <end position="95"/>
    </location>
</feature>
<name>A0A2Z2P0T7_9GAMM</name>
<dbReference type="AlphaFoldDB" id="A0A2Z2P0T7"/>
<organism evidence="3 4">
    <name type="scientific">Granulosicoccus antarcticus IMCC3135</name>
    <dbReference type="NCBI Taxonomy" id="1192854"/>
    <lineage>
        <taxon>Bacteria</taxon>
        <taxon>Pseudomonadati</taxon>
        <taxon>Pseudomonadota</taxon>
        <taxon>Gammaproteobacteria</taxon>
        <taxon>Chromatiales</taxon>
        <taxon>Granulosicoccaceae</taxon>
        <taxon>Granulosicoccus</taxon>
    </lineage>
</organism>
<dbReference type="Proteomes" id="UP000250079">
    <property type="component" value="Chromosome"/>
</dbReference>